<evidence type="ECO:0000313" key="3">
    <source>
        <dbReference type="Proteomes" id="UP000248423"/>
    </source>
</evidence>
<dbReference type="OrthoDB" id="4496641at2759"/>
<accession>A0A319EX47</accession>
<feature type="transmembrane region" description="Helical" evidence="1">
    <location>
        <begin position="61"/>
        <end position="84"/>
    </location>
</feature>
<protein>
    <submittedName>
        <fullName evidence="2">Uncharacterized protein</fullName>
    </submittedName>
</protein>
<sequence length="130" mass="14387">MAISLLLSGLPSFADFEAFFPSFAPSPAWAPFWYSLYEGVGTCAIVWIQVYFFGLCTEITIGFAGFIAIHLATVLIEAWFAYYHDGWTDAAVAQCLGMALVLGLDMITVHLLYRRPRGRSDPTQGIPVQK</sequence>
<gene>
    <name evidence="2" type="ORF">BO78DRAFT_396909</name>
</gene>
<keyword evidence="3" id="KW-1185">Reference proteome</keyword>
<keyword evidence="1" id="KW-0472">Membrane</keyword>
<name>A0A319EX47_ASPSB</name>
<dbReference type="VEuPathDB" id="FungiDB:BO78DRAFT_396909"/>
<dbReference type="AlphaFoldDB" id="A0A319EX47"/>
<reference evidence="2 3" key="1">
    <citation type="submission" date="2018-02" db="EMBL/GenBank/DDBJ databases">
        <title>The genomes of Aspergillus section Nigri reveals drivers in fungal speciation.</title>
        <authorList>
            <consortium name="DOE Joint Genome Institute"/>
            <person name="Vesth T.C."/>
            <person name="Nybo J."/>
            <person name="Theobald S."/>
            <person name="Brandl J."/>
            <person name="Frisvad J.C."/>
            <person name="Nielsen K.F."/>
            <person name="Lyhne E.K."/>
            <person name="Kogle M.E."/>
            <person name="Kuo A."/>
            <person name="Riley R."/>
            <person name="Clum A."/>
            <person name="Nolan M."/>
            <person name="Lipzen A."/>
            <person name="Salamov A."/>
            <person name="Henrissat B."/>
            <person name="Wiebenga A."/>
            <person name="De vries R.P."/>
            <person name="Grigoriev I.V."/>
            <person name="Mortensen U.H."/>
            <person name="Andersen M.R."/>
            <person name="Baker S.E."/>
        </authorList>
    </citation>
    <scope>NUCLEOTIDE SEQUENCE [LARGE SCALE GENOMIC DNA]</scope>
    <source>
        <strain evidence="2 3">CBS 121057</strain>
    </source>
</reference>
<keyword evidence="1" id="KW-1133">Transmembrane helix</keyword>
<evidence type="ECO:0000313" key="2">
    <source>
        <dbReference type="EMBL" id="PYI06689.1"/>
    </source>
</evidence>
<feature type="transmembrane region" description="Helical" evidence="1">
    <location>
        <begin position="30"/>
        <end position="54"/>
    </location>
</feature>
<proteinExistence type="predicted"/>
<feature type="transmembrane region" description="Helical" evidence="1">
    <location>
        <begin position="90"/>
        <end position="113"/>
    </location>
</feature>
<keyword evidence="1" id="KW-0812">Transmembrane</keyword>
<evidence type="ECO:0000256" key="1">
    <source>
        <dbReference type="SAM" id="Phobius"/>
    </source>
</evidence>
<dbReference type="Proteomes" id="UP000248423">
    <property type="component" value="Unassembled WGS sequence"/>
</dbReference>
<dbReference type="EMBL" id="KZ826347">
    <property type="protein sequence ID" value="PYI06689.1"/>
    <property type="molecule type" value="Genomic_DNA"/>
</dbReference>
<organism evidence="2 3">
    <name type="scientific">Aspergillus sclerotiicarbonarius (strain CBS 121057 / IBT 28362)</name>
    <dbReference type="NCBI Taxonomy" id="1448318"/>
    <lineage>
        <taxon>Eukaryota</taxon>
        <taxon>Fungi</taxon>
        <taxon>Dikarya</taxon>
        <taxon>Ascomycota</taxon>
        <taxon>Pezizomycotina</taxon>
        <taxon>Eurotiomycetes</taxon>
        <taxon>Eurotiomycetidae</taxon>
        <taxon>Eurotiales</taxon>
        <taxon>Aspergillaceae</taxon>
        <taxon>Aspergillus</taxon>
        <taxon>Aspergillus subgen. Circumdati</taxon>
    </lineage>
</organism>